<name>A0A8H6S1X5_9AGAR</name>
<dbReference type="EMBL" id="JACAZF010000014">
    <property type="protein sequence ID" value="KAF7290531.1"/>
    <property type="molecule type" value="Genomic_DNA"/>
</dbReference>
<evidence type="ECO:0000313" key="2">
    <source>
        <dbReference type="EMBL" id="KAF7290531.1"/>
    </source>
</evidence>
<feature type="region of interest" description="Disordered" evidence="1">
    <location>
        <begin position="1"/>
        <end position="24"/>
    </location>
</feature>
<feature type="region of interest" description="Disordered" evidence="1">
    <location>
        <begin position="43"/>
        <end position="115"/>
    </location>
</feature>
<comment type="caution">
    <text evidence="2">The sequence shown here is derived from an EMBL/GenBank/DDBJ whole genome shotgun (WGS) entry which is preliminary data.</text>
</comment>
<dbReference type="GeneID" id="59351909"/>
<accession>A0A8H6S1X5</accession>
<reference evidence="2" key="1">
    <citation type="submission" date="2020-05" db="EMBL/GenBank/DDBJ databases">
        <title>Mycena genomes resolve the evolution of fungal bioluminescence.</title>
        <authorList>
            <person name="Tsai I.J."/>
        </authorList>
    </citation>
    <scope>NUCLEOTIDE SEQUENCE</scope>
    <source>
        <strain evidence="2">171206Taipei</strain>
    </source>
</reference>
<proteinExistence type="predicted"/>
<protein>
    <submittedName>
        <fullName evidence="2">Uncharacterized protein</fullName>
    </submittedName>
</protein>
<dbReference type="AlphaFoldDB" id="A0A8H6S1X5"/>
<sequence>MDPPIHEMRPLPSPPAMKFPDTIWPQERLPQTTVTNTYVLRLPIGRKPPTTSCVGPRPPRARSPASSTCSITSADFWAPLTDSEPDTPPTSDDEAFDAPPPVAAPNPRKKRTKPANIVIPKTITQLPATSALSPLSPLSPALNNNSPNARVRKLAKLTRTLGENVPVELVFPSSTASGSHLMTSPTSPIHFARASREPSTPTPARRSPGTTAVGLHYALGLHAPKPAKQPLTTTASPPPFTNVFTMDSQSWDRARTAVLNPPKTKNKSKFRIQAMLPKVDNGRGTWRKKENTWSGEWNVEDMQELQLRLRRLR</sequence>
<dbReference type="Proteomes" id="UP000636479">
    <property type="component" value="Unassembled WGS sequence"/>
</dbReference>
<dbReference type="RefSeq" id="XP_037213891.1">
    <property type="nucleotide sequence ID" value="XM_037369393.1"/>
</dbReference>
<gene>
    <name evidence="2" type="ORF">MIND_01293000</name>
</gene>
<evidence type="ECO:0000256" key="1">
    <source>
        <dbReference type="SAM" id="MobiDB-lite"/>
    </source>
</evidence>
<dbReference type="OrthoDB" id="3016431at2759"/>
<keyword evidence="3" id="KW-1185">Reference proteome</keyword>
<organism evidence="2 3">
    <name type="scientific">Mycena indigotica</name>
    <dbReference type="NCBI Taxonomy" id="2126181"/>
    <lineage>
        <taxon>Eukaryota</taxon>
        <taxon>Fungi</taxon>
        <taxon>Dikarya</taxon>
        <taxon>Basidiomycota</taxon>
        <taxon>Agaricomycotina</taxon>
        <taxon>Agaricomycetes</taxon>
        <taxon>Agaricomycetidae</taxon>
        <taxon>Agaricales</taxon>
        <taxon>Marasmiineae</taxon>
        <taxon>Mycenaceae</taxon>
        <taxon>Mycena</taxon>
    </lineage>
</organism>
<evidence type="ECO:0000313" key="3">
    <source>
        <dbReference type="Proteomes" id="UP000636479"/>
    </source>
</evidence>